<keyword evidence="2" id="KW-1185">Reference proteome</keyword>
<name>A0AAX4JGT4_9MICR</name>
<accession>A0AAX4JGT4</accession>
<sequence>MSDNESSTEFVEIPTAVELHHYVDGKSCKKCNGEPRKNEDGDSKENCKISFNLINPTEGQNMDEKNSTVLLKPRFKAYIKTSERTGTEQENYHRSILVGLFMNQSLEYLKDTLIENRSCIKDLLDIVKYNLTKSCQDDCNNFGLYYSQLFIFMSYFEKYGIEGLDILIDSFKKPGNKEKFIKNVIEKCYYETKDQVRKLLKK</sequence>
<dbReference type="GeneID" id="90542949"/>
<dbReference type="EMBL" id="CP142737">
    <property type="protein sequence ID" value="WUR05102.1"/>
    <property type="molecule type" value="Genomic_DNA"/>
</dbReference>
<evidence type="ECO:0000313" key="2">
    <source>
        <dbReference type="Proteomes" id="UP001334084"/>
    </source>
</evidence>
<protein>
    <submittedName>
        <fullName evidence="1">Uncharacterized protein</fullName>
    </submittedName>
</protein>
<organism evidence="1 2">
    <name type="scientific">Vairimorpha necatrix</name>
    <dbReference type="NCBI Taxonomy" id="6039"/>
    <lineage>
        <taxon>Eukaryota</taxon>
        <taxon>Fungi</taxon>
        <taxon>Fungi incertae sedis</taxon>
        <taxon>Microsporidia</taxon>
        <taxon>Nosematidae</taxon>
        <taxon>Vairimorpha</taxon>
    </lineage>
</organism>
<evidence type="ECO:0000313" key="1">
    <source>
        <dbReference type="EMBL" id="WUR05102.1"/>
    </source>
</evidence>
<dbReference type="Proteomes" id="UP001334084">
    <property type="component" value="Chromosome 12"/>
</dbReference>
<dbReference type="KEGG" id="vnx:VNE69_12087"/>
<gene>
    <name evidence="1" type="ORF">VNE69_12087</name>
</gene>
<dbReference type="RefSeq" id="XP_065331247.1">
    <property type="nucleotide sequence ID" value="XM_065475175.1"/>
</dbReference>
<reference evidence="1" key="1">
    <citation type="journal article" date="2024" name="BMC Genomics">
        <title>Functional annotation of a divergent genome using sequence and structure-based similarity.</title>
        <authorList>
            <person name="Svedberg D."/>
            <person name="Winiger R.R."/>
            <person name="Berg A."/>
            <person name="Sharma H."/>
            <person name="Tellgren-Roth C."/>
            <person name="Debrunner-Vossbrinck B.A."/>
            <person name="Vossbrinck C.R."/>
            <person name="Barandun J."/>
        </authorList>
    </citation>
    <scope>NUCLEOTIDE SEQUENCE</scope>
    <source>
        <strain evidence="1">Illinois isolate</strain>
    </source>
</reference>
<proteinExistence type="predicted"/>
<dbReference type="AlphaFoldDB" id="A0AAX4JGT4"/>